<dbReference type="EMBL" id="JH992966">
    <property type="protein sequence ID" value="EKX54849.1"/>
    <property type="molecule type" value="Genomic_DNA"/>
</dbReference>
<dbReference type="Proteomes" id="UP000011087">
    <property type="component" value="Unassembled WGS sequence"/>
</dbReference>
<keyword evidence="2" id="KW-0812">Transmembrane</keyword>
<dbReference type="RefSeq" id="XP_005841829.1">
    <property type="nucleotide sequence ID" value="XM_005841772.1"/>
</dbReference>
<dbReference type="SUPFAM" id="SSF46565">
    <property type="entry name" value="Chaperone J-domain"/>
    <property type="match status" value="1"/>
</dbReference>
<keyword evidence="2" id="KW-0472">Membrane</keyword>
<evidence type="ECO:0000313" key="5">
    <source>
        <dbReference type="Proteomes" id="UP000011087"/>
    </source>
</evidence>
<feature type="transmembrane region" description="Helical" evidence="2">
    <location>
        <begin position="212"/>
        <end position="235"/>
    </location>
</feature>
<protein>
    <recommendedName>
        <fullName evidence="6">J domain-containing protein</fullName>
    </recommendedName>
</protein>
<feature type="transmembrane region" description="Helical" evidence="2">
    <location>
        <begin position="119"/>
        <end position="137"/>
    </location>
</feature>
<sequence>MISFPFGKGKKDDQAQKKPWGNENPYRVFGVTEDAPYEEVEAAYKELCAENEGNDKYLIKLEMMKEAIFDDRLKARMSGALKSKVKDSPFEAKLIVKKEPWWTKVSWLKNLVKMPEKKYAIQVSALMGVFILAGIAAPQLASTTMGFGFLSGMGFLYNRGTPEIRRDDAGNPGEMRPANYGALGKTVVLCMLGGGLGFMLANVLMANVALPAFFVGDAIVTTMFNLGIWFTALFFQVQDV</sequence>
<dbReference type="Pfam" id="PF11833">
    <property type="entry name" value="CPP1-like"/>
    <property type="match status" value="1"/>
</dbReference>
<dbReference type="PANTHER" id="PTHR33372:SF2">
    <property type="entry name" value="PROTEIN CHAPERONE-LIKE PROTEIN OF POR1, CHLOROPLASTIC"/>
    <property type="match status" value="1"/>
</dbReference>
<dbReference type="EnsemblProtists" id="EKX54849">
    <property type="protein sequence ID" value="EKX54849"/>
    <property type="gene ID" value="GUITHDRAFT_131844"/>
</dbReference>
<dbReference type="InterPro" id="IPR021788">
    <property type="entry name" value="CPP1-like"/>
</dbReference>
<dbReference type="AlphaFoldDB" id="L1K2N1"/>
<dbReference type="OrthoDB" id="2014563at2759"/>
<evidence type="ECO:0000313" key="3">
    <source>
        <dbReference type="EMBL" id="EKX54849.1"/>
    </source>
</evidence>
<proteinExistence type="predicted"/>
<gene>
    <name evidence="3" type="ORF">GUITHDRAFT_131844</name>
</gene>
<dbReference type="OMA" id="NDEDMAM"/>
<reference evidence="4" key="3">
    <citation type="submission" date="2016-03" db="UniProtKB">
        <authorList>
            <consortium name="EnsemblProtists"/>
        </authorList>
    </citation>
    <scope>IDENTIFICATION</scope>
</reference>
<dbReference type="GeneID" id="17311445"/>
<keyword evidence="2" id="KW-1133">Transmembrane helix</keyword>
<feature type="region of interest" description="Disordered" evidence="1">
    <location>
        <begin position="1"/>
        <end position="22"/>
    </location>
</feature>
<dbReference type="GO" id="GO:0031969">
    <property type="term" value="C:chloroplast membrane"/>
    <property type="evidence" value="ECO:0007669"/>
    <property type="project" value="TreeGrafter"/>
</dbReference>
<dbReference type="KEGG" id="gtt:GUITHDRAFT_131844"/>
<evidence type="ECO:0000313" key="4">
    <source>
        <dbReference type="EnsemblProtists" id="EKX54849"/>
    </source>
</evidence>
<evidence type="ECO:0008006" key="6">
    <source>
        <dbReference type="Google" id="ProtNLM"/>
    </source>
</evidence>
<dbReference type="HOGENOM" id="CLU_1158248_0_0_1"/>
<feature type="transmembrane region" description="Helical" evidence="2">
    <location>
        <begin position="182"/>
        <end position="206"/>
    </location>
</feature>
<accession>L1K2N1</accession>
<dbReference type="PaxDb" id="55529-EKX54849"/>
<evidence type="ECO:0000256" key="2">
    <source>
        <dbReference type="SAM" id="Phobius"/>
    </source>
</evidence>
<evidence type="ECO:0000256" key="1">
    <source>
        <dbReference type="SAM" id="MobiDB-lite"/>
    </source>
</evidence>
<organism evidence="3">
    <name type="scientific">Guillardia theta (strain CCMP2712)</name>
    <name type="common">Cryptophyte</name>
    <dbReference type="NCBI Taxonomy" id="905079"/>
    <lineage>
        <taxon>Eukaryota</taxon>
        <taxon>Cryptophyceae</taxon>
        <taxon>Pyrenomonadales</taxon>
        <taxon>Geminigeraceae</taxon>
        <taxon>Guillardia</taxon>
    </lineage>
</organism>
<dbReference type="PANTHER" id="PTHR33372">
    <property type="match status" value="1"/>
</dbReference>
<reference evidence="5" key="2">
    <citation type="submission" date="2012-11" db="EMBL/GenBank/DDBJ databases">
        <authorList>
            <person name="Kuo A."/>
            <person name="Curtis B.A."/>
            <person name="Tanifuji G."/>
            <person name="Burki F."/>
            <person name="Gruber A."/>
            <person name="Irimia M."/>
            <person name="Maruyama S."/>
            <person name="Arias M.C."/>
            <person name="Ball S.G."/>
            <person name="Gile G.H."/>
            <person name="Hirakawa Y."/>
            <person name="Hopkins J.F."/>
            <person name="Rensing S.A."/>
            <person name="Schmutz J."/>
            <person name="Symeonidi A."/>
            <person name="Elias M."/>
            <person name="Eveleigh R.J."/>
            <person name="Herman E.K."/>
            <person name="Klute M.J."/>
            <person name="Nakayama T."/>
            <person name="Obornik M."/>
            <person name="Reyes-Prieto A."/>
            <person name="Armbrust E.V."/>
            <person name="Aves S.J."/>
            <person name="Beiko R.G."/>
            <person name="Coutinho P."/>
            <person name="Dacks J.B."/>
            <person name="Durnford D.G."/>
            <person name="Fast N.M."/>
            <person name="Green B.R."/>
            <person name="Grisdale C."/>
            <person name="Hempe F."/>
            <person name="Henrissat B."/>
            <person name="Hoppner M.P."/>
            <person name="Ishida K.-I."/>
            <person name="Kim E."/>
            <person name="Koreny L."/>
            <person name="Kroth P.G."/>
            <person name="Liu Y."/>
            <person name="Malik S.-B."/>
            <person name="Maier U.G."/>
            <person name="McRose D."/>
            <person name="Mock T."/>
            <person name="Neilson J.A."/>
            <person name="Onodera N.T."/>
            <person name="Poole A.M."/>
            <person name="Pritham E.J."/>
            <person name="Richards T.A."/>
            <person name="Rocap G."/>
            <person name="Roy S.W."/>
            <person name="Sarai C."/>
            <person name="Schaack S."/>
            <person name="Shirato S."/>
            <person name="Slamovits C.H."/>
            <person name="Spencer D.F."/>
            <person name="Suzuki S."/>
            <person name="Worden A.Z."/>
            <person name="Zauner S."/>
            <person name="Barry K."/>
            <person name="Bell C."/>
            <person name="Bharti A.K."/>
            <person name="Crow J.A."/>
            <person name="Grimwood J."/>
            <person name="Kramer R."/>
            <person name="Lindquist E."/>
            <person name="Lucas S."/>
            <person name="Salamov A."/>
            <person name="McFadden G.I."/>
            <person name="Lane C.E."/>
            <person name="Keeling P.J."/>
            <person name="Gray M.W."/>
            <person name="Grigoriev I.V."/>
            <person name="Archibald J.M."/>
        </authorList>
    </citation>
    <scope>NUCLEOTIDE SEQUENCE</scope>
    <source>
        <strain evidence="5">CCMP2712</strain>
    </source>
</reference>
<name>L1K2N1_GUITC</name>
<dbReference type="InterPro" id="IPR036869">
    <property type="entry name" value="J_dom_sf"/>
</dbReference>
<reference evidence="3 5" key="1">
    <citation type="journal article" date="2012" name="Nature">
        <title>Algal genomes reveal evolutionary mosaicism and the fate of nucleomorphs.</title>
        <authorList>
            <consortium name="DOE Joint Genome Institute"/>
            <person name="Curtis B.A."/>
            <person name="Tanifuji G."/>
            <person name="Burki F."/>
            <person name="Gruber A."/>
            <person name="Irimia M."/>
            <person name="Maruyama S."/>
            <person name="Arias M.C."/>
            <person name="Ball S.G."/>
            <person name="Gile G.H."/>
            <person name="Hirakawa Y."/>
            <person name="Hopkins J.F."/>
            <person name="Kuo A."/>
            <person name="Rensing S.A."/>
            <person name="Schmutz J."/>
            <person name="Symeonidi A."/>
            <person name="Elias M."/>
            <person name="Eveleigh R.J."/>
            <person name="Herman E.K."/>
            <person name="Klute M.J."/>
            <person name="Nakayama T."/>
            <person name="Obornik M."/>
            <person name="Reyes-Prieto A."/>
            <person name="Armbrust E.V."/>
            <person name="Aves S.J."/>
            <person name="Beiko R.G."/>
            <person name="Coutinho P."/>
            <person name="Dacks J.B."/>
            <person name="Durnford D.G."/>
            <person name="Fast N.M."/>
            <person name="Green B.R."/>
            <person name="Grisdale C.J."/>
            <person name="Hempel F."/>
            <person name="Henrissat B."/>
            <person name="Hoppner M.P."/>
            <person name="Ishida K."/>
            <person name="Kim E."/>
            <person name="Koreny L."/>
            <person name="Kroth P.G."/>
            <person name="Liu Y."/>
            <person name="Malik S.B."/>
            <person name="Maier U.G."/>
            <person name="McRose D."/>
            <person name="Mock T."/>
            <person name="Neilson J.A."/>
            <person name="Onodera N.T."/>
            <person name="Poole A.M."/>
            <person name="Pritham E.J."/>
            <person name="Richards T.A."/>
            <person name="Rocap G."/>
            <person name="Roy S.W."/>
            <person name="Sarai C."/>
            <person name="Schaack S."/>
            <person name="Shirato S."/>
            <person name="Slamovits C.H."/>
            <person name="Spencer D.F."/>
            <person name="Suzuki S."/>
            <person name="Worden A.Z."/>
            <person name="Zauner S."/>
            <person name="Barry K."/>
            <person name="Bell C."/>
            <person name="Bharti A.K."/>
            <person name="Crow J.A."/>
            <person name="Grimwood J."/>
            <person name="Kramer R."/>
            <person name="Lindquist E."/>
            <person name="Lucas S."/>
            <person name="Salamov A."/>
            <person name="McFadden G.I."/>
            <person name="Lane C.E."/>
            <person name="Keeling P.J."/>
            <person name="Gray M.W."/>
            <person name="Grigoriev I.V."/>
            <person name="Archibald J.M."/>
        </authorList>
    </citation>
    <scope>NUCLEOTIDE SEQUENCE</scope>
    <source>
        <strain evidence="3 5">CCMP2712</strain>
    </source>
</reference>
<keyword evidence="5" id="KW-1185">Reference proteome</keyword>